<keyword evidence="4" id="KW-1185">Reference proteome</keyword>
<feature type="domain" description="DUF4382" evidence="2">
    <location>
        <begin position="34"/>
        <end position="177"/>
    </location>
</feature>
<dbReference type="Pfam" id="PF14321">
    <property type="entry name" value="DUF4382"/>
    <property type="match status" value="1"/>
</dbReference>
<dbReference type="PROSITE" id="PS51257">
    <property type="entry name" value="PROKAR_LIPOPROTEIN"/>
    <property type="match status" value="1"/>
</dbReference>
<dbReference type="EMBL" id="JBHULT010000006">
    <property type="protein sequence ID" value="MFD2517252.1"/>
    <property type="molecule type" value="Genomic_DNA"/>
</dbReference>
<dbReference type="InterPro" id="IPR025491">
    <property type="entry name" value="DUF4382"/>
</dbReference>
<feature type="signal peptide" evidence="1">
    <location>
        <begin position="1"/>
        <end position="20"/>
    </location>
</feature>
<dbReference type="SUPFAM" id="SSF49452">
    <property type="entry name" value="Starch-binding domain-like"/>
    <property type="match status" value="1"/>
</dbReference>
<evidence type="ECO:0000256" key="1">
    <source>
        <dbReference type="SAM" id="SignalP"/>
    </source>
</evidence>
<name>A0ABW5IU87_9FLAO</name>
<comment type="caution">
    <text evidence="3">The sequence shown here is derived from an EMBL/GenBank/DDBJ whole genome shotgun (WGS) entry which is preliminary data.</text>
</comment>
<evidence type="ECO:0000313" key="3">
    <source>
        <dbReference type="EMBL" id="MFD2517252.1"/>
    </source>
</evidence>
<feature type="chain" id="PRO_5046637099" evidence="1">
    <location>
        <begin position="21"/>
        <end position="270"/>
    </location>
</feature>
<reference evidence="4" key="1">
    <citation type="journal article" date="2019" name="Int. J. Syst. Evol. Microbiol.">
        <title>The Global Catalogue of Microorganisms (GCM) 10K type strain sequencing project: providing services to taxonomists for standard genome sequencing and annotation.</title>
        <authorList>
            <consortium name="The Broad Institute Genomics Platform"/>
            <consortium name="The Broad Institute Genome Sequencing Center for Infectious Disease"/>
            <person name="Wu L."/>
            <person name="Ma J."/>
        </authorList>
    </citation>
    <scope>NUCLEOTIDE SEQUENCE [LARGE SCALE GENOMIC DNA]</scope>
    <source>
        <strain evidence="4">KCTC 42585</strain>
    </source>
</reference>
<dbReference type="Gene3D" id="2.60.40.1120">
    <property type="entry name" value="Carboxypeptidase-like, regulatory domain"/>
    <property type="match status" value="1"/>
</dbReference>
<sequence length="270" mass="28881">MKKYHLFLFLFALAIGFVSCSSDDDSSESAEGNARVRIELTDAPGDYAHVYVEVEDVMIKTSTEGTDEEGWESLEGVRTGEYDLLTLTGGMTELLVDTEIPAGYLHQIRLVLGDKNSVVLNGTEQPLLLKIPSGQESGLKLQVNQELEADAEYTFIMDFDVDKSIVTTGAGGFNLKPVIRVSVEENSGAIVGSVHPTTEQVLITVENANTSASAYTNAEGNFMVHGLSAGTYKVTATPAAGVGLNPVVVNNVKVEQGSSVNLDPLYLDGE</sequence>
<dbReference type="Proteomes" id="UP001597468">
    <property type="component" value="Unassembled WGS sequence"/>
</dbReference>
<gene>
    <name evidence="3" type="ORF">ACFSTG_05045</name>
</gene>
<evidence type="ECO:0000313" key="4">
    <source>
        <dbReference type="Proteomes" id="UP001597468"/>
    </source>
</evidence>
<keyword evidence="1" id="KW-0732">Signal</keyword>
<protein>
    <submittedName>
        <fullName evidence="3">DUF4382 domain-containing protein</fullName>
    </submittedName>
</protein>
<organism evidence="3 4">
    <name type="scientific">Salinimicrobium flavum</name>
    <dbReference type="NCBI Taxonomy" id="1737065"/>
    <lineage>
        <taxon>Bacteria</taxon>
        <taxon>Pseudomonadati</taxon>
        <taxon>Bacteroidota</taxon>
        <taxon>Flavobacteriia</taxon>
        <taxon>Flavobacteriales</taxon>
        <taxon>Flavobacteriaceae</taxon>
        <taxon>Salinimicrobium</taxon>
    </lineage>
</organism>
<dbReference type="RefSeq" id="WP_380749095.1">
    <property type="nucleotide sequence ID" value="NZ_JBHULT010000006.1"/>
</dbReference>
<dbReference type="InterPro" id="IPR013784">
    <property type="entry name" value="Carb-bd-like_fold"/>
</dbReference>
<accession>A0ABW5IU87</accession>
<proteinExistence type="predicted"/>
<evidence type="ECO:0000259" key="2">
    <source>
        <dbReference type="Pfam" id="PF14321"/>
    </source>
</evidence>